<protein>
    <submittedName>
        <fullName evidence="1">Uncharacterized protein</fullName>
    </submittedName>
</protein>
<accession>A0A0F9NDT0</accession>
<name>A0A0F9NDT0_9ZZZZ</name>
<dbReference type="AlphaFoldDB" id="A0A0F9NDT0"/>
<evidence type="ECO:0000313" key="1">
    <source>
        <dbReference type="EMBL" id="KKN10132.1"/>
    </source>
</evidence>
<comment type="caution">
    <text evidence="1">The sequence shown here is derived from an EMBL/GenBank/DDBJ whole genome shotgun (WGS) entry which is preliminary data.</text>
</comment>
<organism evidence="1">
    <name type="scientific">marine sediment metagenome</name>
    <dbReference type="NCBI Taxonomy" id="412755"/>
    <lineage>
        <taxon>unclassified sequences</taxon>
        <taxon>metagenomes</taxon>
        <taxon>ecological metagenomes</taxon>
    </lineage>
</organism>
<dbReference type="EMBL" id="LAZR01004273">
    <property type="protein sequence ID" value="KKN10132.1"/>
    <property type="molecule type" value="Genomic_DNA"/>
</dbReference>
<reference evidence="1" key="1">
    <citation type="journal article" date="2015" name="Nature">
        <title>Complex archaea that bridge the gap between prokaryotes and eukaryotes.</title>
        <authorList>
            <person name="Spang A."/>
            <person name="Saw J.H."/>
            <person name="Jorgensen S.L."/>
            <person name="Zaremba-Niedzwiedzka K."/>
            <person name="Martijn J."/>
            <person name="Lind A.E."/>
            <person name="van Eijk R."/>
            <person name="Schleper C."/>
            <person name="Guy L."/>
            <person name="Ettema T.J."/>
        </authorList>
    </citation>
    <scope>NUCLEOTIDE SEQUENCE</scope>
</reference>
<gene>
    <name evidence="1" type="ORF">LCGC14_1039670</name>
</gene>
<sequence length="91" mass="10565">MKFVGLDKWLKPEVSGKLRKEKKATPIKVAGNKSDESQTQKIQKVALKFKKYNLICPQARCKYQKTILKKILSDQDKTCPKCNHEMKIRKS</sequence>
<proteinExistence type="predicted"/>